<reference evidence="3 4" key="1">
    <citation type="submission" date="2014-04" db="EMBL/GenBank/DDBJ databases">
        <authorList>
            <consortium name="DOE Joint Genome Institute"/>
            <person name="Kuo A."/>
            <person name="Martino E."/>
            <person name="Perotto S."/>
            <person name="Kohler A."/>
            <person name="Nagy L.G."/>
            <person name="Floudas D."/>
            <person name="Copeland A."/>
            <person name="Barry K.W."/>
            <person name="Cichocki N."/>
            <person name="Veneault-Fourrey C."/>
            <person name="LaButti K."/>
            <person name="Lindquist E.A."/>
            <person name="Lipzen A."/>
            <person name="Lundell T."/>
            <person name="Morin E."/>
            <person name="Murat C."/>
            <person name="Sun H."/>
            <person name="Tunlid A."/>
            <person name="Henrissat B."/>
            <person name="Grigoriev I.V."/>
            <person name="Hibbett D.S."/>
            <person name="Martin F."/>
            <person name="Nordberg H.P."/>
            <person name="Cantor M.N."/>
            <person name="Hua S.X."/>
        </authorList>
    </citation>
    <scope>NUCLEOTIDE SEQUENCE [LARGE SCALE GENOMIC DNA]</scope>
    <source>
        <strain evidence="3 4">Zn</strain>
    </source>
</reference>
<dbReference type="InterPro" id="IPR033433">
    <property type="entry name" value="GtaA_N"/>
</dbReference>
<evidence type="ECO:0000313" key="3">
    <source>
        <dbReference type="EMBL" id="KIM98597.1"/>
    </source>
</evidence>
<evidence type="ECO:0000259" key="1">
    <source>
        <dbReference type="Pfam" id="PF16335"/>
    </source>
</evidence>
<dbReference type="PANTHER" id="PTHR31987:SF14">
    <property type="entry name" value="PUTATIVE (AFU_ORTHOLOGUE AFUA_6G09910)-RELATED"/>
    <property type="match status" value="1"/>
</dbReference>
<dbReference type="Proteomes" id="UP000054321">
    <property type="component" value="Unassembled WGS sequence"/>
</dbReference>
<sequence>MAVKSGGVAGSVNLPSYPLAVKSPYLSTWVPGNQIGDAPTAQPEFWAGQDITWSILARVNGVTYTLFGVPGGISNTTAATTGTVTYTSSHTLIHVTAGGVNFVLDFFSPVLPGTRDYARQSLPYSYLTVTATGTGLKLAHVQILSAIDQTWTAQNGAANLNYTTSGTAGLFCDMASYGSVIFAATNGASVTHACDAPGNVYDSFISKGALTASADCTSADLAALSKDLGYVDEIIPRSGVFAVGFDREQSINYFGNTQTGYYRSKWPSVPEAVEYFLGDYVDVLATAAIFDAEVRVRSEAVSSKFGSQYADIVEASVRQTFGAIDITVPADDLTATPSIFLKEISSDGNVNTVDLIYQSWPIFISLNPEYIRFLFQPIISYLERPISDGWPHPWVVHDIGSNYPNATGHNNGVAESMPLFETSTLFILLYAYQKYTGDTAWAQNYLPLLEGYAEYLAANSLYPASQLISVDAIGATANQTALAIQSTIGLNAASIITGNHTYATIAANSAKIIYDDALGLNGATPAESTHFTYNYGKNTTWNVLFASYSDVLLDLNTFPSAAWELQSAWYLSQIQEEGLPFAGPITDKSYTGSSIEWGLTDWNIVAAGASSVAVQEAIVNTTHAFLTNGLNTIPFGTKYNVEGSGVGVWIGNKARSTVGSHFALLALQQGTWGAAF</sequence>
<dbReference type="OrthoDB" id="3918848at2759"/>
<accession>A0A0C3D9L6</accession>
<feature type="domain" description="Glutaminase A central" evidence="1">
    <location>
        <begin position="306"/>
        <end position="665"/>
    </location>
</feature>
<organism evidence="3 4">
    <name type="scientific">Oidiodendron maius (strain Zn)</name>
    <dbReference type="NCBI Taxonomy" id="913774"/>
    <lineage>
        <taxon>Eukaryota</taxon>
        <taxon>Fungi</taxon>
        <taxon>Dikarya</taxon>
        <taxon>Ascomycota</taxon>
        <taxon>Pezizomycotina</taxon>
        <taxon>Leotiomycetes</taxon>
        <taxon>Leotiomycetes incertae sedis</taxon>
        <taxon>Myxotrichaceae</taxon>
        <taxon>Oidiodendron</taxon>
    </lineage>
</organism>
<keyword evidence="4" id="KW-1185">Reference proteome</keyword>
<evidence type="ECO:0008006" key="5">
    <source>
        <dbReference type="Google" id="ProtNLM"/>
    </source>
</evidence>
<dbReference type="AlphaFoldDB" id="A0A0C3D9L6"/>
<dbReference type="HOGENOM" id="CLU_008020_1_0_1"/>
<reference evidence="4" key="2">
    <citation type="submission" date="2015-01" db="EMBL/GenBank/DDBJ databases">
        <title>Evolutionary Origins and Diversification of the Mycorrhizal Mutualists.</title>
        <authorList>
            <consortium name="DOE Joint Genome Institute"/>
            <consortium name="Mycorrhizal Genomics Consortium"/>
            <person name="Kohler A."/>
            <person name="Kuo A."/>
            <person name="Nagy L.G."/>
            <person name="Floudas D."/>
            <person name="Copeland A."/>
            <person name="Barry K.W."/>
            <person name="Cichocki N."/>
            <person name="Veneault-Fourrey C."/>
            <person name="LaButti K."/>
            <person name="Lindquist E.A."/>
            <person name="Lipzen A."/>
            <person name="Lundell T."/>
            <person name="Morin E."/>
            <person name="Murat C."/>
            <person name="Riley R."/>
            <person name="Ohm R."/>
            <person name="Sun H."/>
            <person name="Tunlid A."/>
            <person name="Henrissat B."/>
            <person name="Grigoriev I.V."/>
            <person name="Hibbett D.S."/>
            <person name="Martin F."/>
        </authorList>
    </citation>
    <scope>NUCLEOTIDE SEQUENCE [LARGE SCALE GENOMIC DNA]</scope>
    <source>
        <strain evidence="4">Zn</strain>
    </source>
</reference>
<dbReference type="EMBL" id="KN832880">
    <property type="protein sequence ID" value="KIM98597.1"/>
    <property type="molecule type" value="Genomic_DNA"/>
</dbReference>
<proteinExistence type="predicted"/>
<dbReference type="InterPro" id="IPR008928">
    <property type="entry name" value="6-hairpin_glycosidase_sf"/>
</dbReference>
<dbReference type="GO" id="GO:0005975">
    <property type="term" value="P:carbohydrate metabolic process"/>
    <property type="evidence" value="ECO:0007669"/>
    <property type="project" value="InterPro"/>
</dbReference>
<name>A0A0C3D9L6_OIDMZ</name>
<dbReference type="InParanoid" id="A0A0C3D9L6"/>
<evidence type="ECO:0000259" key="2">
    <source>
        <dbReference type="Pfam" id="PF17168"/>
    </source>
</evidence>
<dbReference type="STRING" id="913774.A0A0C3D9L6"/>
<dbReference type="InterPro" id="IPR032514">
    <property type="entry name" value="GtaA_central"/>
</dbReference>
<dbReference type="PANTHER" id="PTHR31987">
    <property type="entry name" value="GLUTAMINASE A-RELATED"/>
    <property type="match status" value="1"/>
</dbReference>
<dbReference type="InterPro" id="IPR052743">
    <property type="entry name" value="Glutaminase_GtaA"/>
</dbReference>
<feature type="domain" description="Glutaminase A N-terminal" evidence="2">
    <location>
        <begin position="89"/>
        <end position="295"/>
    </location>
</feature>
<protein>
    <recommendedName>
        <fullName evidence="5">DUF1793-domain-containing protein</fullName>
    </recommendedName>
</protein>
<evidence type="ECO:0000313" key="4">
    <source>
        <dbReference type="Proteomes" id="UP000054321"/>
    </source>
</evidence>
<dbReference type="Pfam" id="PF16335">
    <property type="entry name" value="GtaA_6_Hairpin"/>
    <property type="match status" value="1"/>
</dbReference>
<gene>
    <name evidence="3" type="ORF">OIDMADRAFT_43482</name>
</gene>
<dbReference type="SUPFAM" id="SSF48208">
    <property type="entry name" value="Six-hairpin glycosidases"/>
    <property type="match status" value="1"/>
</dbReference>
<dbReference type="Pfam" id="PF17168">
    <property type="entry name" value="DUF5127"/>
    <property type="match status" value="1"/>
</dbReference>